<reference evidence="6" key="2">
    <citation type="submission" date="2021-09" db="EMBL/GenBank/DDBJ databases">
        <authorList>
            <person name="Gilroy R."/>
        </authorList>
    </citation>
    <scope>NUCLEOTIDE SEQUENCE</scope>
    <source>
        <strain evidence="6">316</strain>
    </source>
</reference>
<keyword evidence="3 5" id="KW-0378">Hydrolase</keyword>
<evidence type="ECO:0000256" key="1">
    <source>
        <dbReference type="ARBA" id="ARBA00009232"/>
    </source>
</evidence>
<evidence type="ECO:0000313" key="6">
    <source>
        <dbReference type="EMBL" id="HJE24584.1"/>
    </source>
</evidence>
<name>A0A921E2Z7_9HYPH</name>
<dbReference type="HAMAP" id="MF_00527">
    <property type="entry name" value="3MGH"/>
    <property type="match status" value="1"/>
</dbReference>
<dbReference type="AlphaFoldDB" id="A0A921E2Z7"/>
<dbReference type="GO" id="GO:0003905">
    <property type="term" value="F:alkylbase DNA N-glycosylase activity"/>
    <property type="evidence" value="ECO:0007669"/>
    <property type="project" value="InterPro"/>
</dbReference>
<dbReference type="InterPro" id="IPR036995">
    <property type="entry name" value="MPG_sf"/>
</dbReference>
<accession>A0A921E2Z7</accession>
<keyword evidence="4 5" id="KW-0234">DNA repair</keyword>
<dbReference type="InterPro" id="IPR003180">
    <property type="entry name" value="MPG"/>
</dbReference>
<dbReference type="EMBL" id="DYYG01000037">
    <property type="protein sequence ID" value="HJE24584.1"/>
    <property type="molecule type" value="Genomic_DNA"/>
</dbReference>
<evidence type="ECO:0000313" key="7">
    <source>
        <dbReference type="Proteomes" id="UP000742631"/>
    </source>
</evidence>
<keyword evidence="6" id="KW-0326">Glycosidase</keyword>
<dbReference type="CDD" id="cd00540">
    <property type="entry name" value="AAG"/>
    <property type="match status" value="1"/>
</dbReference>
<dbReference type="PANTHER" id="PTHR10429">
    <property type="entry name" value="DNA-3-METHYLADENINE GLYCOSYLASE"/>
    <property type="match status" value="1"/>
</dbReference>
<evidence type="ECO:0000256" key="5">
    <source>
        <dbReference type="HAMAP-Rule" id="MF_00527"/>
    </source>
</evidence>
<proteinExistence type="inferred from homology"/>
<evidence type="ECO:0000256" key="2">
    <source>
        <dbReference type="ARBA" id="ARBA00022763"/>
    </source>
</evidence>
<dbReference type="InterPro" id="IPR011034">
    <property type="entry name" value="Formyl_transferase-like_C_sf"/>
</dbReference>
<dbReference type="Gene3D" id="3.10.300.10">
    <property type="entry name" value="Methylpurine-DNA glycosylase (MPG)"/>
    <property type="match status" value="1"/>
</dbReference>
<dbReference type="EC" id="3.2.2.-" evidence="5"/>
<dbReference type="Pfam" id="PF02245">
    <property type="entry name" value="Pur_DNA_glyco"/>
    <property type="match status" value="1"/>
</dbReference>
<dbReference type="GO" id="GO:0006284">
    <property type="term" value="P:base-excision repair"/>
    <property type="evidence" value="ECO:0007669"/>
    <property type="project" value="InterPro"/>
</dbReference>
<dbReference type="SUPFAM" id="SSF50486">
    <property type="entry name" value="FMT C-terminal domain-like"/>
    <property type="match status" value="1"/>
</dbReference>
<dbReference type="GO" id="GO:0003677">
    <property type="term" value="F:DNA binding"/>
    <property type="evidence" value="ECO:0007669"/>
    <property type="project" value="InterPro"/>
</dbReference>
<dbReference type="Proteomes" id="UP000742631">
    <property type="component" value="Unassembled WGS sequence"/>
</dbReference>
<organism evidence="6 7">
    <name type="scientific">Methylorubrum populi</name>
    <dbReference type="NCBI Taxonomy" id="223967"/>
    <lineage>
        <taxon>Bacteria</taxon>
        <taxon>Pseudomonadati</taxon>
        <taxon>Pseudomonadota</taxon>
        <taxon>Alphaproteobacteria</taxon>
        <taxon>Hyphomicrobiales</taxon>
        <taxon>Methylobacteriaceae</taxon>
        <taxon>Methylorubrum</taxon>
    </lineage>
</organism>
<evidence type="ECO:0000256" key="3">
    <source>
        <dbReference type="ARBA" id="ARBA00022801"/>
    </source>
</evidence>
<reference evidence="6" key="1">
    <citation type="journal article" date="2021" name="PeerJ">
        <title>Extensive microbial diversity within the chicken gut microbiome revealed by metagenomics and culture.</title>
        <authorList>
            <person name="Gilroy R."/>
            <person name="Ravi A."/>
            <person name="Getino M."/>
            <person name="Pursley I."/>
            <person name="Horton D.L."/>
            <person name="Alikhan N.F."/>
            <person name="Baker D."/>
            <person name="Gharbi K."/>
            <person name="Hall N."/>
            <person name="Watson M."/>
            <person name="Adriaenssens E.M."/>
            <person name="Foster-Nyarko E."/>
            <person name="Jarju S."/>
            <person name="Secka A."/>
            <person name="Antonio M."/>
            <person name="Oren A."/>
            <person name="Chaudhuri R.R."/>
            <person name="La Ragione R."/>
            <person name="Hildebrand F."/>
            <person name="Pallen M.J."/>
        </authorList>
    </citation>
    <scope>NUCLEOTIDE SEQUENCE</scope>
    <source>
        <strain evidence="6">316</strain>
    </source>
</reference>
<protein>
    <recommendedName>
        <fullName evidence="5">Putative 3-methyladenine DNA glycosylase</fullName>
        <ecNumber evidence="5">3.2.2.-</ecNumber>
    </recommendedName>
</protein>
<comment type="caution">
    <text evidence="6">The sequence shown here is derived from an EMBL/GenBank/DDBJ whole genome shotgun (WGS) entry which is preliminary data.</text>
</comment>
<gene>
    <name evidence="6" type="ORF">K8W01_13080</name>
</gene>
<sequence>MNTAFFDRPAATVAAELIGRRLCVDGVGGLIVETEAYDRTDPASHSFGGPTRRNASMFGPPGRAYVYRSYGLHWCLNLVCETGSAVLLRALAPTMGLETMRARRGLDAERLLCAGPGRLAQALGIDLSHDGLPLDRAPFAWGEPEGSMPVAATTRIGISRGAETPWRFLVPGSPYLSRPLPRKASGAGPSAG</sequence>
<evidence type="ECO:0000256" key="4">
    <source>
        <dbReference type="ARBA" id="ARBA00023204"/>
    </source>
</evidence>
<comment type="similarity">
    <text evidence="1 5">Belongs to the DNA glycosylase MPG family.</text>
</comment>
<dbReference type="NCBIfam" id="NF002003">
    <property type="entry name" value="PRK00802.1-3"/>
    <property type="match status" value="1"/>
</dbReference>
<keyword evidence="2 5" id="KW-0227">DNA damage</keyword>
<dbReference type="NCBIfam" id="TIGR00567">
    <property type="entry name" value="3mg"/>
    <property type="match status" value="1"/>
</dbReference>
<dbReference type="PANTHER" id="PTHR10429:SF0">
    <property type="entry name" value="DNA-3-METHYLADENINE GLYCOSYLASE"/>
    <property type="match status" value="1"/>
</dbReference>